<evidence type="ECO:0000313" key="1">
    <source>
        <dbReference type="EMBL" id="KAK5642107.1"/>
    </source>
</evidence>
<evidence type="ECO:0000313" key="2">
    <source>
        <dbReference type="Proteomes" id="UP001329430"/>
    </source>
</evidence>
<dbReference type="EMBL" id="JAVRBK010000006">
    <property type="protein sequence ID" value="KAK5642107.1"/>
    <property type="molecule type" value="Genomic_DNA"/>
</dbReference>
<gene>
    <name evidence="1" type="ORF">RI129_008274</name>
</gene>
<reference evidence="1 2" key="1">
    <citation type="journal article" date="2024" name="Insects">
        <title>An Improved Chromosome-Level Genome Assembly of the Firefly Pyrocoelia pectoralis.</title>
        <authorList>
            <person name="Fu X."/>
            <person name="Meyer-Rochow V.B."/>
            <person name="Ballantyne L."/>
            <person name="Zhu X."/>
        </authorList>
    </citation>
    <scope>NUCLEOTIDE SEQUENCE [LARGE SCALE GENOMIC DNA]</scope>
    <source>
        <strain evidence="1">XCY_ONT2</strain>
    </source>
</reference>
<comment type="caution">
    <text evidence="1">The sequence shown here is derived from an EMBL/GenBank/DDBJ whole genome shotgun (WGS) entry which is preliminary data.</text>
</comment>
<dbReference type="AlphaFoldDB" id="A0AAN7ZFX5"/>
<accession>A0AAN7ZFX5</accession>
<name>A0AAN7ZFX5_9COLE</name>
<dbReference type="Proteomes" id="UP001329430">
    <property type="component" value="Chromosome 6"/>
</dbReference>
<organism evidence="1 2">
    <name type="scientific">Pyrocoelia pectoralis</name>
    <dbReference type="NCBI Taxonomy" id="417401"/>
    <lineage>
        <taxon>Eukaryota</taxon>
        <taxon>Metazoa</taxon>
        <taxon>Ecdysozoa</taxon>
        <taxon>Arthropoda</taxon>
        <taxon>Hexapoda</taxon>
        <taxon>Insecta</taxon>
        <taxon>Pterygota</taxon>
        <taxon>Neoptera</taxon>
        <taxon>Endopterygota</taxon>
        <taxon>Coleoptera</taxon>
        <taxon>Polyphaga</taxon>
        <taxon>Elateriformia</taxon>
        <taxon>Elateroidea</taxon>
        <taxon>Lampyridae</taxon>
        <taxon>Lampyrinae</taxon>
        <taxon>Pyrocoelia</taxon>
    </lineage>
</organism>
<protein>
    <recommendedName>
        <fullName evidence="3">Reverse transcriptase domain-containing protein</fullName>
    </recommendedName>
</protein>
<evidence type="ECO:0008006" key="3">
    <source>
        <dbReference type="Google" id="ProtNLM"/>
    </source>
</evidence>
<proteinExistence type="predicted"/>
<keyword evidence="2" id="KW-1185">Reference proteome</keyword>
<sequence length="110" mass="12898">MEEVIKKVRLCKGYKMGDKEFIILCYADDAVLLPESEDNLQRNKHLKIEIKSSIYKTTIRPIMTYTAGTRPDTIKTKRLLETKEMKIPRKITGKTHWTEKEVKVQEEDAK</sequence>